<dbReference type="EMBL" id="OX465086">
    <property type="protein sequence ID" value="CAI9259614.1"/>
    <property type="molecule type" value="Genomic_DNA"/>
</dbReference>
<dbReference type="AlphaFoldDB" id="A0AA35V0N7"/>
<sequence>MVIINGRLSPISFTTAMFSVSMMMMMMTSMVKECDGWMTPCNGSTTVECIHVVEFDEEVEFQMDTEVHRWILEKTKPPKPHLTQGALKPANPACEGEGCKGPYNIRHNGRPCDIYNTCGRG</sequence>
<name>A0AA35V0N7_LACSI</name>
<reference evidence="1" key="1">
    <citation type="submission" date="2023-04" db="EMBL/GenBank/DDBJ databases">
        <authorList>
            <person name="Vijverberg K."/>
            <person name="Xiong W."/>
            <person name="Schranz E."/>
        </authorList>
    </citation>
    <scope>NUCLEOTIDE SEQUENCE</scope>
</reference>
<organism evidence="1 2">
    <name type="scientific">Lactuca saligna</name>
    <name type="common">Willowleaf lettuce</name>
    <dbReference type="NCBI Taxonomy" id="75948"/>
    <lineage>
        <taxon>Eukaryota</taxon>
        <taxon>Viridiplantae</taxon>
        <taxon>Streptophyta</taxon>
        <taxon>Embryophyta</taxon>
        <taxon>Tracheophyta</taxon>
        <taxon>Spermatophyta</taxon>
        <taxon>Magnoliopsida</taxon>
        <taxon>eudicotyledons</taxon>
        <taxon>Gunneridae</taxon>
        <taxon>Pentapetalae</taxon>
        <taxon>asterids</taxon>
        <taxon>campanulids</taxon>
        <taxon>Asterales</taxon>
        <taxon>Asteraceae</taxon>
        <taxon>Cichorioideae</taxon>
        <taxon>Cichorieae</taxon>
        <taxon>Lactucinae</taxon>
        <taxon>Lactuca</taxon>
    </lineage>
</organism>
<evidence type="ECO:0008006" key="3">
    <source>
        <dbReference type="Google" id="ProtNLM"/>
    </source>
</evidence>
<evidence type="ECO:0000313" key="1">
    <source>
        <dbReference type="EMBL" id="CAI9259614.1"/>
    </source>
</evidence>
<dbReference type="Proteomes" id="UP001177003">
    <property type="component" value="Chromosome 0"/>
</dbReference>
<protein>
    <recommendedName>
        <fullName evidence="3">Rapid ALkalinization Factor</fullName>
    </recommendedName>
</protein>
<proteinExistence type="predicted"/>
<keyword evidence="2" id="KW-1185">Reference proteome</keyword>
<accession>A0AA35V0N7</accession>
<gene>
    <name evidence="1" type="ORF">LSALG_LOCUS497</name>
</gene>
<evidence type="ECO:0000313" key="2">
    <source>
        <dbReference type="Proteomes" id="UP001177003"/>
    </source>
</evidence>